<organism evidence="7 8">
    <name type="scientific">Granulicella pectinivorans</name>
    <dbReference type="NCBI Taxonomy" id="474950"/>
    <lineage>
        <taxon>Bacteria</taxon>
        <taxon>Pseudomonadati</taxon>
        <taxon>Acidobacteriota</taxon>
        <taxon>Terriglobia</taxon>
        <taxon>Terriglobales</taxon>
        <taxon>Acidobacteriaceae</taxon>
        <taxon>Granulicella</taxon>
    </lineage>
</organism>
<proteinExistence type="predicted"/>
<feature type="transmembrane region" description="Helical" evidence="5">
    <location>
        <begin position="106"/>
        <end position="127"/>
    </location>
</feature>
<keyword evidence="2 5" id="KW-0812">Transmembrane</keyword>
<feature type="transmembrane region" description="Helical" evidence="5">
    <location>
        <begin position="34"/>
        <end position="54"/>
    </location>
</feature>
<name>A0A1I6L1E4_9BACT</name>
<dbReference type="InterPro" id="IPR006977">
    <property type="entry name" value="Yip1_dom"/>
</dbReference>
<evidence type="ECO:0000313" key="8">
    <source>
        <dbReference type="Proteomes" id="UP000199024"/>
    </source>
</evidence>
<evidence type="ECO:0000256" key="5">
    <source>
        <dbReference type="SAM" id="Phobius"/>
    </source>
</evidence>
<reference evidence="7 8" key="1">
    <citation type="submission" date="2016-10" db="EMBL/GenBank/DDBJ databases">
        <authorList>
            <person name="de Groot N.N."/>
        </authorList>
    </citation>
    <scope>NUCLEOTIDE SEQUENCE [LARGE SCALE GENOMIC DNA]</scope>
    <source>
        <strain evidence="7 8">DSM 21001</strain>
    </source>
</reference>
<sequence length="244" mass="26389">MTEELEVKPLSEVERVVDGFVAPSKTFTDILRSTSWLVPFLLATVMSILVTFTVDKKVGFEVVAANQVHQSPKSEEQLNQLPPEQKAARLRISGVVTKYISYGSPLLILIVTALGSLVLWGCFNFGLGSKTTFGQMFAVWIYASLPRLLSGLLTIFTLCFGNNQDSFTLQNPVGTNVGYYTPDAAPWLKAALGYLDVIGIWNTILLIIGTAIVAKVKMSSAAIVVVGLWLLMLLLSVGTAAATS</sequence>
<feature type="transmembrane region" description="Helical" evidence="5">
    <location>
        <begin position="191"/>
        <end position="214"/>
    </location>
</feature>
<dbReference type="STRING" id="474950.SAMN05421771_0109"/>
<evidence type="ECO:0000256" key="3">
    <source>
        <dbReference type="ARBA" id="ARBA00022989"/>
    </source>
</evidence>
<evidence type="ECO:0000256" key="4">
    <source>
        <dbReference type="ARBA" id="ARBA00023136"/>
    </source>
</evidence>
<dbReference type="Proteomes" id="UP000199024">
    <property type="component" value="Unassembled WGS sequence"/>
</dbReference>
<keyword evidence="4 5" id="KW-0472">Membrane</keyword>
<dbReference type="Pfam" id="PF04893">
    <property type="entry name" value="Yip1"/>
    <property type="match status" value="1"/>
</dbReference>
<dbReference type="OrthoDB" id="114902at2"/>
<dbReference type="EMBL" id="FOZL01000001">
    <property type="protein sequence ID" value="SFR97252.1"/>
    <property type="molecule type" value="Genomic_DNA"/>
</dbReference>
<comment type="subcellular location">
    <subcellularLocation>
        <location evidence="1">Membrane</location>
        <topology evidence="1">Multi-pass membrane protein</topology>
    </subcellularLocation>
</comment>
<dbReference type="AlphaFoldDB" id="A0A1I6L1E4"/>
<feature type="transmembrane region" description="Helical" evidence="5">
    <location>
        <begin position="139"/>
        <end position="158"/>
    </location>
</feature>
<keyword evidence="3 5" id="KW-1133">Transmembrane helix</keyword>
<gene>
    <name evidence="7" type="ORF">SAMN05421771_0109</name>
</gene>
<evidence type="ECO:0000313" key="7">
    <source>
        <dbReference type="EMBL" id="SFR97252.1"/>
    </source>
</evidence>
<feature type="transmembrane region" description="Helical" evidence="5">
    <location>
        <begin position="221"/>
        <end position="242"/>
    </location>
</feature>
<protein>
    <submittedName>
        <fullName evidence="7">Yip1 domain-containing protein</fullName>
    </submittedName>
</protein>
<evidence type="ECO:0000256" key="1">
    <source>
        <dbReference type="ARBA" id="ARBA00004141"/>
    </source>
</evidence>
<evidence type="ECO:0000259" key="6">
    <source>
        <dbReference type="Pfam" id="PF04893"/>
    </source>
</evidence>
<keyword evidence="8" id="KW-1185">Reference proteome</keyword>
<dbReference type="GO" id="GO:0016020">
    <property type="term" value="C:membrane"/>
    <property type="evidence" value="ECO:0007669"/>
    <property type="project" value="UniProtKB-SubCell"/>
</dbReference>
<dbReference type="RefSeq" id="WP_089835634.1">
    <property type="nucleotide sequence ID" value="NZ_FOZL01000001.1"/>
</dbReference>
<evidence type="ECO:0000256" key="2">
    <source>
        <dbReference type="ARBA" id="ARBA00022692"/>
    </source>
</evidence>
<feature type="domain" description="Yip1" evidence="6">
    <location>
        <begin position="21"/>
        <end position="236"/>
    </location>
</feature>
<accession>A0A1I6L1E4</accession>